<dbReference type="Gene3D" id="3.40.630.30">
    <property type="match status" value="1"/>
</dbReference>
<dbReference type="InterPro" id="IPR016181">
    <property type="entry name" value="Acyl_CoA_acyltransferase"/>
</dbReference>
<accession>A0A2W4JJT8</accession>
<proteinExistence type="predicted"/>
<dbReference type="EMBL" id="QGUI01000218">
    <property type="protein sequence ID" value="PZM98761.1"/>
    <property type="molecule type" value="Genomic_DNA"/>
</dbReference>
<keyword evidence="2" id="KW-0808">Transferase</keyword>
<organism evidence="2">
    <name type="scientific">Thermocrispum agreste</name>
    <dbReference type="NCBI Taxonomy" id="37925"/>
    <lineage>
        <taxon>Bacteria</taxon>
        <taxon>Bacillati</taxon>
        <taxon>Actinomycetota</taxon>
        <taxon>Actinomycetes</taxon>
        <taxon>Pseudonocardiales</taxon>
        <taxon>Pseudonocardiaceae</taxon>
        <taxon>Thermocrispum</taxon>
    </lineage>
</organism>
<gene>
    <name evidence="2" type="ORF">DIU77_07215</name>
</gene>
<feature type="domain" description="N-acetyltransferase" evidence="1">
    <location>
        <begin position="45"/>
        <end position="220"/>
    </location>
</feature>
<dbReference type="InterPro" id="IPR000182">
    <property type="entry name" value="GNAT_dom"/>
</dbReference>
<dbReference type="STRING" id="1111738.GCA_000427905_02108"/>
<comment type="caution">
    <text evidence="2">The sequence shown here is derived from an EMBL/GenBank/DDBJ whole genome shotgun (WGS) entry which is preliminary data.</text>
</comment>
<dbReference type="GO" id="GO:0016747">
    <property type="term" value="F:acyltransferase activity, transferring groups other than amino-acyl groups"/>
    <property type="evidence" value="ECO:0007669"/>
    <property type="project" value="InterPro"/>
</dbReference>
<name>A0A2W4JJT8_9PSEU</name>
<dbReference type="SUPFAM" id="SSF55729">
    <property type="entry name" value="Acyl-CoA N-acyltransferases (Nat)"/>
    <property type="match status" value="1"/>
</dbReference>
<dbReference type="Pfam" id="PF00583">
    <property type="entry name" value="Acetyltransf_1"/>
    <property type="match status" value="1"/>
</dbReference>
<evidence type="ECO:0000259" key="1">
    <source>
        <dbReference type="PROSITE" id="PS51186"/>
    </source>
</evidence>
<reference evidence="2" key="1">
    <citation type="submission" date="2018-05" db="EMBL/GenBank/DDBJ databases">
        <authorList>
            <person name="Lanie J.A."/>
            <person name="Ng W.-L."/>
            <person name="Kazmierczak K.M."/>
            <person name="Andrzejewski T.M."/>
            <person name="Davidsen T.M."/>
            <person name="Wayne K.J."/>
            <person name="Tettelin H."/>
            <person name="Glass J.I."/>
            <person name="Rusch D."/>
            <person name="Podicherti R."/>
            <person name="Tsui H.-C.T."/>
            <person name="Winkler M.E."/>
        </authorList>
    </citation>
    <scope>NUCLEOTIDE SEQUENCE</scope>
    <source>
        <strain evidence="2">ZC4RG45</strain>
    </source>
</reference>
<dbReference type="AlphaFoldDB" id="A0A2W4JJT8"/>
<evidence type="ECO:0000313" key="2">
    <source>
        <dbReference type="EMBL" id="PZM98761.1"/>
    </source>
</evidence>
<protein>
    <submittedName>
        <fullName evidence="2">GNAT family N-acetyltransferase</fullName>
    </submittedName>
</protein>
<sequence length="229" mass="25055">MAAAGRTGPPLGGRCSGVRPTQAARASVGAAGASSAGRGEASVNLTFRHYDHETAPATVDDVIVPLYLATHPQAATDPFYSVERFTERVEGYMRSPGFGMCAAFDEDKPVGLAFGYALPENARWWRSLQPHDPELTIETGTRTFAINEIMTHPDHQRRHVARDTHRELLATRREERATLLVDEANTPAVTAYRRWGYRKVGTIKPFPDSPTFAAMILPLPPGGHESFDG</sequence>
<dbReference type="PANTHER" id="PTHR43072">
    <property type="entry name" value="N-ACETYLTRANSFERASE"/>
    <property type="match status" value="1"/>
</dbReference>
<dbReference type="PROSITE" id="PS51186">
    <property type="entry name" value="GNAT"/>
    <property type="match status" value="1"/>
</dbReference>